<keyword evidence="2" id="KW-1185">Reference proteome</keyword>
<organism evidence="1 2">
    <name type="scientific">Inconstantimicrobium mannanitabidum</name>
    <dbReference type="NCBI Taxonomy" id="1604901"/>
    <lineage>
        <taxon>Bacteria</taxon>
        <taxon>Bacillati</taxon>
        <taxon>Bacillota</taxon>
        <taxon>Clostridia</taxon>
        <taxon>Eubacteriales</taxon>
        <taxon>Clostridiaceae</taxon>
        <taxon>Inconstantimicrobium</taxon>
    </lineage>
</organism>
<comment type="caution">
    <text evidence="1">The sequence shown here is derived from an EMBL/GenBank/DDBJ whole genome shotgun (WGS) entry which is preliminary data.</text>
</comment>
<reference evidence="1" key="1">
    <citation type="journal article" date="2025" name="Int. J. Syst. Evol. Microbiol.">
        <title>Inconstantimicrobium mannanitabidum sp. nov., a novel member of the family Clostridiaceae isolated from anoxic soil under the treatment of reductive soil disinfestation.</title>
        <authorList>
            <person name="Ueki A."/>
            <person name="Tonouchi A."/>
            <person name="Honma S."/>
            <person name="Kaku N."/>
            <person name="Ueki K."/>
        </authorList>
    </citation>
    <scope>NUCLEOTIDE SEQUENCE</scope>
    <source>
        <strain evidence="1">TW13</strain>
    </source>
</reference>
<evidence type="ECO:0000313" key="1">
    <source>
        <dbReference type="EMBL" id="GKX68636.1"/>
    </source>
</evidence>
<name>A0ACB5RHP9_9CLOT</name>
<proteinExistence type="predicted"/>
<evidence type="ECO:0000313" key="2">
    <source>
        <dbReference type="Proteomes" id="UP001058074"/>
    </source>
</evidence>
<dbReference type="Proteomes" id="UP001058074">
    <property type="component" value="Unassembled WGS sequence"/>
</dbReference>
<sequence length="125" mass="13904">MKNTVSFFRCELCGNIVEIINEGGGTLSCCGKPMKKLEANTSDGAQEKHVPVAERRDDKVFVRVGSVGHPMLDEHYIQWIAMVTADTVDRVALVPGSKPEAVFSYKGEAEIYEYCNIHGLWKNNL</sequence>
<protein>
    <submittedName>
        <fullName evidence="1">Desulfoferrodoxin</fullName>
    </submittedName>
</protein>
<dbReference type="EMBL" id="BROD01000001">
    <property type="protein sequence ID" value="GKX68636.1"/>
    <property type="molecule type" value="Genomic_DNA"/>
</dbReference>
<gene>
    <name evidence="1" type="ORF">rsdtw13_38940</name>
</gene>
<accession>A0ACB5RHP9</accession>